<dbReference type="KEGG" id="acab:QRX50_45425"/>
<feature type="domain" description="PASTA" evidence="12">
    <location>
        <begin position="483"/>
        <end position="549"/>
    </location>
</feature>
<keyword evidence="10" id="KW-1133">Transmembrane helix</keyword>
<dbReference type="Proteomes" id="UP001236014">
    <property type="component" value="Chromosome"/>
</dbReference>
<dbReference type="Pfam" id="PF00069">
    <property type="entry name" value="Pkinase"/>
    <property type="match status" value="1"/>
</dbReference>
<evidence type="ECO:0000256" key="10">
    <source>
        <dbReference type="SAM" id="Phobius"/>
    </source>
</evidence>
<feature type="domain" description="Protein kinase" evidence="11">
    <location>
        <begin position="17"/>
        <end position="288"/>
    </location>
</feature>
<dbReference type="EC" id="2.7.11.1" evidence="1"/>
<feature type="domain" description="PASTA" evidence="12">
    <location>
        <begin position="550"/>
        <end position="616"/>
    </location>
</feature>
<dbReference type="SUPFAM" id="SSF56112">
    <property type="entry name" value="Protein kinase-like (PK-like)"/>
    <property type="match status" value="1"/>
</dbReference>
<dbReference type="EMBL" id="CP127294">
    <property type="protein sequence ID" value="WIX78517.1"/>
    <property type="molecule type" value="Genomic_DNA"/>
</dbReference>
<comment type="catalytic activity">
    <reaction evidence="7">
        <text>L-threonyl-[protein] + ATP = O-phospho-L-threonyl-[protein] + ADP + H(+)</text>
        <dbReference type="Rhea" id="RHEA:46608"/>
        <dbReference type="Rhea" id="RHEA-COMP:11060"/>
        <dbReference type="Rhea" id="RHEA-COMP:11605"/>
        <dbReference type="ChEBI" id="CHEBI:15378"/>
        <dbReference type="ChEBI" id="CHEBI:30013"/>
        <dbReference type="ChEBI" id="CHEBI:30616"/>
        <dbReference type="ChEBI" id="CHEBI:61977"/>
        <dbReference type="ChEBI" id="CHEBI:456216"/>
        <dbReference type="EC" id="2.7.11.1"/>
    </reaction>
</comment>
<evidence type="ECO:0000313" key="13">
    <source>
        <dbReference type="EMBL" id="WIX78517.1"/>
    </source>
</evidence>
<dbReference type="FunFam" id="3.30.200.20:FF:000035">
    <property type="entry name" value="Serine/threonine protein kinase Stk1"/>
    <property type="match status" value="1"/>
</dbReference>
<dbReference type="GO" id="GO:0004674">
    <property type="term" value="F:protein serine/threonine kinase activity"/>
    <property type="evidence" value="ECO:0007669"/>
    <property type="project" value="UniProtKB-KW"/>
</dbReference>
<feature type="transmembrane region" description="Helical" evidence="10">
    <location>
        <begin position="391"/>
        <end position="412"/>
    </location>
</feature>
<evidence type="ECO:0000259" key="11">
    <source>
        <dbReference type="PROSITE" id="PS50011"/>
    </source>
</evidence>
<reference evidence="13 14" key="1">
    <citation type="submission" date="2023-06" db="EMBL/GenBank/DDBJ databases">
        <authorList>
            <person name="Oyuntsetseg B."/>
            <person name="Kim S.B."/>
        </authorList>
    </citation>
    <scope>NUCLEOTIDE SEQUENCE [LARGE SCALE GENOMIC DNA]</scope>
    <source>
        <strain evidence="13 14">2-15</strain>
    </source>
</reference>
<keyword evidence="4" id="KW-0547">Nucleotide-binding</keyword>
<dbReference type="SMART" id="SM00740">
    <property type="entry name" value="PASTA"/>
    <property type="match status" value="4"/>
</dbReference>
<dbReference type="NCBIfam" id="NF033483">
    <property type="entry name" value="PknB_PASTA_kin"/>
    <property type="match status" value="1"/>
</dbReference>
<evidence type="ECO:0000256" key="7">
    <source>
        <dbReference type="ARBA" id="ARBA00047899"/>
    </source>
</evidence>
<evidence type="ECO:0000256" key="4">
    <source>
        <dbReference type="ARBA" id="ARBA00022741"/>
    </source>
</evidence>
<feature type="compositionally biased region" description="Pro residues" evidence="9">
    <location>
        <begin position="344"/>
        <end position="354"/>
    </location>
</feature>
<evidence type="ECO:0000256" key="9">
    <source>
        <dbReference type="SAM" id="MobiDB-lite"/>
    </source>
</evidence>
<evidence type="ECO:0000256" key="2">
    <source>
        <dbReference type="ARBA" id="ARBA00022527"/>
    </source>
</evidence>
<feature type="domain" description="PASTA" evidence="12">
    <location>
        <begin position="617"/>
        <end position="684"/>
    </location>
</feature>
<dbReference type="InterPro" id="IPR011009">
    <property type="entry name" value="Kinase-like_dom_sf"/>
</dbReference>
<dbReference type="Gene3D" id="3.30.200.20">
    <property type="entry name" value="Phosphorylase Kinase, domain 1"/>
    <property type="match status" value="1"/>
</dbReference>
<dbReference type="PROSITE" id="PS50011">
    <property type="entry name" value="PROTEIN_KINASE_DOM"/>
    <property type="match status" value="1"/>
</dbReference>
<dbReference type="InterPro" id="IPR005543">
    <property type="entry name" value="PASTA_dom"/>
</dbReference>
<organism evidence="13 14">
    <name type="scientific">Amycolatopsis carbonis</name>
    <dbReference type="NCBI Taxonomy" id="715471"/>
    <lineage>
        <taxon>Bacteria</taxon>
        <taxon>Bacillati</taxon>
        <taxon>Actinomycetota</taxon>
        <taxon>Actinomycetes</taxon>
        <taxon>Pseudonocardiales</taxon>
        <taxon>Pseudonocardiaceae</taxon>
        <taxon>Amycolatopsis</taxon>
    </lineage>
</organism>
<dbReference type="PANTHER" id="PTHR43289">
    <property type="entry name" value="MITOGEN-ACTIVATED PROTEIN KINASE KINASE KINASE 20-RELATED"/>
    <property type="match status" value="1"/>
</dbReference>
<feature type="compositionally biased region" description="Basic and acidic residues" evidence="9">
    <location>
        <begin position="306"/>
        <end position="317"/>
    </location>
</feature>
<comment type="catalytic activity">
    <reaction evidence="8">
        <text>L-seryl-[protein] + ATP = O-phospho-L-seryl-[protein] + ADP + H(+)</text>
        <dbReference type="Rhea" id="RHEA:17989"/>
        <dbReference type="Rhea" id="RHEA-COMP:9863"/>
        <dbReference type="Rhea" id="RHEA-COMP:11604"/>
        <dbReference type="ChEBI" id="CHEBI:15378"/>
        <dbReference type="ChEBI" id="CHEBI:29999"/>
        <dbReference type="ChEBI" id="CHEBI:30616"/>
        <dbReference type="ChEBI" id="CHEBI:83421"/>
        <dbReference type="ChEBI" id="CHEBI:456216"/>
        <dbReference type="EC" id="2.7.11.1"/>
    </reaction>
</comment>
<dbReference type="PROSITE" id="PS00108">
    <property type="entry name" value="PROTEIN_KINASE_ST"/>
    <property type="match status" value="1"/>
</dbReference>
<dbReference type="Gene3D" id="3.30.10.20">
    <property type="match status" value="4"/>
</dbReference>
<dbReference type="RefSeq" id="WP_285969232.1">
    <property type="nucleotide sequence ID" value="NZ_CP127294.1"/>
</dbReference>
<dbReference type="SUPFAM" id="SSF54184">
    <property type="entry name" value="Penicillin-binding protein 2x (pbp-2x), c-terminal domain"/>
    <property type="match status" value="1"/>
</dbReference>
<dbReference type="CDD" id="cd14014">
    <property type="entry name" value="STKc_PknB_like"/>
    <property type="match status" value="1"/>
</dbReference>
<dbReference type="PROSITE" id="PS51178">
    <property type="entry name" value="PASTA"/>
    <property type="match status" value="4"/>
</dbReference>
<dbReference type="InterPro" id="IPR008271">
    <property type="entry name" value="Ser/Thr_kinase_AS"/>
</dbReference>
<accession>A0A9Y2IEC8</accession>
<feature type="compositionally biased region" description="Pro residues" evidence="9">
    <location>
        <begin position="363"/>
        <end position="372"/>
    </location>
</feature>
<protein>
    <recommendedName>
        <fullName evidence="1">non-specific serine/threonine protein kinase</fullName>
        <ecNumber evidence="1">2.7.11.1</ecNumber>
    </recommendedName>
</protein>
<gene>
    <name evidence="13" type="primary">pknB</name>
    <name evidence="13" type="ORF">QRX50_45425</name>
</gene>
<evidence type="ECO:0000259" key="12">
    <source>
        <dbReference type="PROSITE" id="PS51178"/>
    </source>
</evidence>
<dbReference type="InterPro" id="IPR000719">
    <property type="entry name" value="Prot_kinase_dom"/>
</dbReference>
<dbReference type="Pfam" id="PF03793">
    <property type="entry name" value="PASTA"/>
    <property type="match status" value="4"/>
</dbReference>
<feature type="region of interest" description="Disordered" evidence="9">
    <location>
        <begin position="299"/>
        <end position="386"/>
    </location>
</feature>
<evidence type="ECO:0000256" key="3">
    <source>
        <dbReference type="ARBA" id="ARBA00022679"/>
    </source>
</evidence>
<proteinExistence type="predicted"/>
<dbReference type="FunFam" id="1.10.510.10:FF:000021">
    <property type="entry name" value="Serine/threonine protein kinase"/>
    <property type="match status" value="1"/>
</dbReference>
<keyword evidence="6" id="KW-0067">ATP-binding</keyword>
<dbReference type="GO" id="GO:0005524">
    <property type="term" value="F:ATP binding"/>
    <property type="evidence" value="ECO:0007669"/>
    <property type="project" value="UniProtKB-KW"/>
</dbReference>
<keyword evidence="10" id="KW-0812">Transmembrane</keyword>
<evidence type="ECO:0000313" key="14">
    <source>
        <dbReference type="Proteomes" id="UP001236014"/>
    </source>
</evidence>
<keyword evidence="3" id="KW-0808">Transferase</keyword>
<evidence type="ECO:0000256" key="5">
    <source>
        <dbReference type="ARBA" id="ARBA00022777"/>
    </source>
</evidence>
<keyword evidence="10" id="KW-0472">Membrane</keyword>
<evidence type="ECO:0000256" key="8">
    <source>
        <dbReference type="ARBA" id="ARBA00048679"/>
    </source>
</evidence>
<name>A0A9Y2IEC8_9PSEU</name>
<keyword evidence="14" id="KW-1185">Reference proteome</keyword>
<dbReference type="CDD" id="cd06577">
    <property type="entry name" value="PASTA_pknB"/>
    <property type="match status" value="4"/>
</dbReference>
<evidence type="ECO:0000256" key="6">
    <source>
        <dbReference type="ARBA" id="ARBA00022840"/>
    </source>
</evidence>
<feature type="domain" description="PASTA" evidence="12">
    <location>
        <begin position="416"/>
        <end position="482"/>
    </location>
</feature>
<dbReference type="PANTHER" id="PTHR43289:SF34">
    <property type="entry name" value="SERINE_THREONINE-PROTEIN KINASE YBDM-RELATED"/>
    <property type="match status" value="1"/>
</dbReference>
<dbReference type="SMART" id="SM00220">
    <property type="entry name" value="S_TKc"/>
    <property type="match status" value="1"/>
</dbReference>
<dbReference type="GO" id="GO:0045717">
    <property type="term" value="P:negative regulation of fatty acid biosynthetic process"/>
    <property type="evidence" value="ECO:0007669"/>
    <property type="project" value="UniProtKB-ARBA"/>
</dbReference>
<sequence>MTRTHPSLVGTLLERRYRVDRLLARGGMSSVYRGMDTRLDRAVAIKIMDPRFADDRSFVDRFVREARSAAQLHHPNVVAVHDQGFDVPPGEDAGLAFLVMELVDGGTLRDLLSEQGKLDVALALSIAEPVLSALAAAHAAGLVHRDVKPENVLIGRSSGALSGGVVKVGDFGLVRAVASAGTTSSSVILGTVAYLSPEQVTTGVTGARGDVYSAGILLYEMLTGQTPYTGDTALSVAYRHVNDDVPRPSEQRPDLPPALDDLILRATRRDPELRPADAGVFLAELQAVRAELGLPIVPVPVPPPPDGDRMSDTERTMPRIPVTEQTMPVSGPQGTRALTRAVPVGPPPSPPAGQPMPTQQVAVPPPATPPPPRRPRPPADEPKPRDRRKMFALIAVGVLVLGGLIGAFAFILSESAPTTSAVPKLVGLTQAEAGDKLRAANLTPQYSQEFSNTVPANTVVKVTPAEGTQLEKDANVSVVVSKGKPVVPNIQVGASLADATKAIQGQQLTVAQGTPAFSDTAPQGTVVSVSPAAGTPVNIGGQVTVVLSKGPEPLPPVPDVTGRPKDEAFQLLQQAGFQPVDGGEEFSQTIPAGGVTRTDPPANSPGSKQVKVFVSNAVQVPDVRFKQFDEAEQILKQAGLDVDKQGGGGGRGHGGGFNFVFQQDPQPGSLVPKGTKVKIRGFGG</sequence>
<keyword evidence="2" id="KW-0723">Serine/threonine-protein kinase</keyword>
<evidence type="ECO:0000256" key="1">
    <source>
        <dbReference type="ARBA" id="ARBA00012513"/>
    </source>
</evidence>
<dbReference type="AlphaFoldDB" id="A0A9Y2IEC8"/>
<dbReference type="Gene3D" id="1.10.510.10">
    <property type="entry name" value="Transferase(Phosphotransferase) domain 1"/>
    <property type="match status" value="1"/>
</dbReference>
<keyword evidence="5 13" id="KW-0418">Kinase</keyword>